<sequence length="208" mass="21340">MRRIGQAVAGSAVLLVAITACGTPPPAQPAAPNPLAATPSTTSSVPPPATPEPPKVAPGEPHPEGAKPATTRCTAADLRGEIKDSDAGAGQRYATLVVTNKSGKLCTLFGYGGMELRRNDGEAVPTRAERSADPGPKTVMLPPGQKAGKKLHWSPMPAGNEPTDGPCAPTADVLAVTPPDDTQQFIVPWSNGFVCNGGKIDGTAYFRI</sequence>
<feature type="signal peptide" evidence="2">
    <location>
        <begin position="1"/>
        <end position="29"/>
    </location>
</feature>
<keyword evidence="2" id="KW-0732">Signal</keyword>
<evidence type="ECO:0000313" key="4">
    <source>
        <dbReference type="EMBL" id="MFB9904548.1"/>
    </source>
</evidence>
<dbReference type="PROSITE" id="PS51257">
    <property type="entry name" value="PROKAR_LIPOPROTEIN"/>
    <property type="match status" value="1"/>
</dbReference>
<keyword evidence="5" id="KW-1185">Reference proteome</keyword>
<gene>
    <name evidence="4" type="ORF">ACFFQA_11455</name>
</gene>
<feature type="compositionally biased region" description="Pro residues" evidence="1">
    <location>
        <begin position="23"/>
        <end position="32"/>
    </location>
</feature>
<accession>A0ABV5ZUK0</accession>
<feature type="compositionally biased region" description="Pro residues" evidence="1">
    <location>
        <begin position="45"/>
        <end position="56"/>
    </location>
</feature>
<feature type="domain" description="DUF4232" evidence="3">
    <location>
        <begin position="73"/>
        <end position="201"/>
    </location>
</feature>
<name>A0ABV5ZUK0_9PSEU</name>
<comment type="caution">
    <text evidence="4">The sequence shown here is derived from an EMBL/GenBank/DDBJ whole genome shotgun (WGS) entry which is preliminary data.</text>
</comment>
<feature type="region of interest" description="Disordered" evidence="1">
    <location>
        <begin position="123"/>
        <end position="149"/>
    </location>
</feature>
<feature type="chain" id="PRO_5046594359" evidence="2">
    <location>
        <begin position="30"/>
        <end position="208"/>
    </location>
</feature>
<evidence type="ECO:0000256" key="1">
    <source>
        <dbReference type="SAM" id="MobiDB-lite"/>
    </source>
</evidence>
<dbReference type="Pfam" id="PF14016">
    <property type="entry name" value="DUF4232"/>
    <property type="match status" value="1"/>
</dbReference>
<feature type="compositionally biased region" description="Basic and acidic residues" evidence="1">
    <location>
        <begin position="123"/>
        <end position="132"/>
    </location>
</feature>
<dbReference type="Proteomes" id="UP001589693">
    <property type="component" value="Unassembled WGS sequence"/>
</dbReference>
<protein>
    <submittedName>
        <fullName evidence="4">DUF4232 domain-containing protein</fullName>
    </submittedName>
</protein>
<evidence type="ECO:0000259" key="3">
    <source>
        <dbReference type="Pfam" id="PF14016"/>
    </source>
</evidence>
<proteinExistence type="predicted"/>
<organism evidence="4 5">
    <name type="scientific">Allokutzneria oryzae</name>
    <dbReference type="NCBI Taxonomy" id="1378989"/>
    <lineage>
        <taxon>Bacteria</taxon>
        <taxon>Bacillati</taxon>
        <taxon>Actinomycetota</taxon>
        <taxon>Actinomycetes</taxon>
        <taxon>Pseudonocardiales</taxon>
        <taxon>Pseudonocardiaceae</taxon>
        <taxon>Allokutzneria</taxon>
    </lineage>
</organism>
<evidence type="ECO:0000313" key="5">
    <source>
        <dbReference type="Proteomes" id="UP001589693"/>
    </source>
</evidence>
<feature type="compositionally biased region" description="Low complexity" evidence="1">
    <location>
        <begin position="33"/>
        <end position="44"/>
    </location>
</feature>
<dbReference type="EMBL" id="JBHLZU010000010">
    <property type="protein sequence ID" value="MFB9904548.1"/>
    <property type="molecule type" value="Genomic_DNA"/>
</dbReference>
<dbReference type="InterPro" id="IPR025326">
    <property type="entry name" value="DUF4232"/>
</dbReference>
<reference evidence="4 5" key="1">
    <citation type="submission" date="2024-09" db="EMBL/GenBank/DDBJ databases">
        <authorList>
            <person name="Sun Q."/>
            <person name="Mori K."/>
        </authorList>
    </citation>
    <scope>NUCLEOTIDE SEQUENCE [LARGE SCALE GENOMIC DNA]</scope>
    <source>
        <strain evidence="4 5">TBRC 7907</strain>
    </source>
</reference>
<feature type="region of interest" description="Disordered" evidence="1">
    <location>
        <begin position="23"/>
        <end position="71"/>
    </location>
</feature>
<dbReference type="RefSeq" id="WP_377851757.1">
    <property type="nucleotide sequence ID" value="NZ_JBHLZU010000010.1"/>
</dbReference>
<evidence type="ECO:0000256" key="2">
    <source>
        <dbReference type="SAM" id="SignalP"/>
    </source>
</evidence>